<comment type="cofactor">
    <cofactor evidence="1 17">
        <name>Mn(2+)</name>
        <dbReference type="ChEBI" id="CHEBI:29035"/>
    </cofactor>
</comment>
<dbReference type="GO" id="GO:0046872">
    <property type="term" value="F:metal ion binding"/>
    <property type="evidence" value="ECO:0007669"/>
    <property type="project" value="UniProtKB-KW"/>
</dbReference>
<dbReference type="WBParaSite" id="MBELARI_LOCUS10797">
    <property type="protein sequence ID" value="MBELARI_LOCUS10797"/>
    <property type="gene ID" value="MBELARI_LOCUS10797"/>
</dbReference>
<evidence type="ECO:0000256" key="7">
    <source>
        <dbReference type="ARBA" id="ARBA00022692"/>
    </source>
</evidence>
<dbReference type="PANTHER" id="PTHR11675:SF43">
    <property type="entry name" value="POLYPEPTIDE N-ACETYLGALACTOSAMINYLTRANSFERASE 1"/>
    <property type="match status" value="1"/>
</dbReference>
<evidence type="ECO:0000256" key="2">
    <source>
        <dbReference type="ARBA" id="ARBA00004323"/>
    </source>
</evidence>
<dbReference type="SMART" id="SM00458">
    <property type="entry name" value="RICIN"/>
    <property type="match status" value="1"/>
</dbReference>
<comment type="pathway">
    <text evidence="3 17">Protein modification; protein glycosylation.</text>
</comment>
<keyword evidence="10" id="KW-0735">Signal-anchor</keyword>
<dbReference type="InterPro" id="IPR029044">
    <property type="entry name" value="Nucleotide-diphossugar_trans"/>
</dbReference>
<dbReference type="InterPro" id="IPR001173">
    <property type="entry name" value="Glyco_trans_2-like"/>
</dbReference>
<evidence type="ECO:0000259" key="19">
    <source>
        <dbReference type="SMART" id="SM00458"/>
    </source>
</evidence>
<dbReference type="Pfam" id="PF00652">
    <property type="entry name" value="Ricin_B_lectin"/>
    <property type="match status" value="1"/>
</dbReference>
<dbReference type="Proteomes" id="UP000887575">
    <property type="component" value="Unassembled WGS sequence"/>
</dbReference>
<keyword evidence="9 17" id="KW-0430">Lectin</keyword>
<keyword evidence="6 17" id="KW-0808">Transferase</keyword>
<dbReference type="Pfam" id="PF00535">
    <property type="entry name" value="Glycos_transf_2"/>
    <property type="match status" value="1"/>
</dbReference>
<feature type="transmembrane region" description="Helical" evidence="17">
    <location>
        <begin position="16"/>
        <end position="34"/>
    </location>
</feature>
<evidence type="ECO:0000256" key="18">
    <source>
        <dbReference type="SAM" id="MobiDB-lite"/>
    </source>
</evidence>
<evidence type="ECO:0000256" key="4">
    <source>
        <dbReference type="ARBA" id="ARBA00005680"/>
    </source>
</evidence>
<evidence type="ECO:0000256" key="16">
    <source>
        <dbReference type="ARBA" id="ARBA00023211"/>
    </source>
</evidence>
<evidence type="ECO:0000256" key="10">
    <source>
        <dbReference type="ARBA" id="ARBA00022968"/>
    </source>
</evidence>
<keyword evidence="7 17" id="KW-0812">Transmembrane</keyword>
<dbReference type="GO" id="GO:0004653">
    <property type="term" value="F:polypeptide N-acetylgalactosaminyltransferase activity"/>
    <property type="evidence" value="ECO:0007669"/>
    <property type="project" value="TreeGrafter"/>
</dbReference>
<organism evidence="20 21">
    <name type="scientific">Mesorhabditis belari</name>
    <dbReference type="NCBI Taxonomy" id="2138241"/>
    <lineage>
        <taxon>Eukaryota</taxon>
        <taxon>Metazoa</taxon>
        <taxon>Ecdysozoa</taxon>
        <taxon>Nematoda</taxon>
        <taxon>Chromadorea</taxon>
        <taxon>Rhabditida</taxon>
        <taxon>Rhabditina</taxon>
        <taxon>Rhabditomorpha</taxon>
        <taxon>Rhabditoidea</taxon>
        <taxon>Rhabditidae</taxon>
        <taxon>Mesorhabditinae</taxon>
        <taxon>Mesorhabditis</taxon>
    </lineage>
</organism>
<feature type="compositionally biased region" description="Basic and acidic residues" evidence="18">
    <location>
        <begin position="52"/>
        <end position="64"/>
    </location>
</feature>
<dbReference type="GO" id="GO:0006493">
    <property type="term" value="P:protein O-linked glycosylation"/>
    <property type="evidence" value="ECO:0007669"/>
    <property type="project" value="TreeGrafter"/>
</dbReference>
<evidence type="ECO:0000256" key="5">
    <source>
        <dbReference type="ARBA" id="ARBA00022676"/>
    </source>
</evidence>
<feature type="domain" description="Ricin B lectin" evidence="19">
    <location>
        <begin position="451"/>
        <end position="577"/>
    </location>
</feature>
<dbReference type="CDD" id="cd02510">
    <property type="entry name" value="pp-GalNAc-T"/>
    <property type="match status" value="1"/>
</dbReference>
<evidence type="ECO:0000256" key="1">
    <source>
        <dbReference type="ARBA" id="ARBA00001936"/>
    </source>
</evidence>
<evidence type="ECO:0000256" key="14">
    <source>
        <dbReference type="ARBA" id="ARBA00023157"/>
    </source>
</evidence>
<dbReference type="InterPro" id="IPR045885">
    <property type="entry name" value="GalNAc-T"/>
</dbReference>
<keyword evidence="11 17" id="KW-1133">Transmembrane helix</keyword>
<dbReference type="Gene3D" id="3.90.550.10">
    <property type="entry name" value="Spore Coat Polysaccharide Biosynthesis Protein SpsA, Chain A"/>
    <property type="match status" value="1"/>
</dbReference>
<name>A0AAF3EA70_9BILA</name>
<dbReference type="SUPFAM" id="SSF53448">
    <property type="entry name" value="Nucleotide-diphospho-sugar transferases"/>
    <property type="match status" value="1"/>
</dbReference>
<dbReference type="Gene3D" id="2.80.10.50">
    <property type="match status" value="1"/>
</dbReference>
<comment type="similarity">
    <text evidence="4 17">Belongs to the glycosyltransferase 2 family. GalNAc-T subfamily.</text>
</comment>
<dbReference type="InterPro" id="IPR000772">
    <property type="entry name" value="Ricin_B_lectin"/>
</dbReference>
<keyword evidence="14 17" id="KW-1015">Disulfide bond</keyword>
<comment type="subcellular location">
    <subcellularLocation>
        <location evidence="2 17">Golgi apparatus membrane</location>
        <topology evidence="2 17">Single-pass type II membrane protein</topology>
    </subcellularLocation>
</comment>
<keyword evidence="8" id="KW-0479">Metal-binding</keyword>
<evidence type="ECO:0000256" key="8">
    <source>
        <dbReference type="ARBA" id="ARBA00022723"/>
    </source>
</evidence>
<dbReference type="SUPFAM" id="SSF50370">
    <property type="entry name" value="Ricin B-like lectins"/>
    <property type="match status" value="1"/>
</dbReference>
<dbReference type="AlphaFoldDB" id="A0AAF3EA70"/>
<dbReference type="PROSITE" id="PS50231">
    <property type="entry name" value="RICIN_B_LECTIN"/>
    <property type="match status" value="1"/>
</dbReference>
<evidence type="ECO:0000256" key="3">
    <source>
        <dbReference type="ARBA" id="ARBA00004922"/>
    </source>
</evidence>
<evidence type="ECO:0000313" key="20">
    <source>
        <dbReference type="Proteomes" id="UP000887575"/>
    </source>
</evidence>
<evidence type="ECO:0000256" key="11">
    <source>
        <dbReference type="ARBA" id="ARBA00022989"/>
    </source>
</evidence>
<evidence type="ECO:0000256" key="13">
    <source>
        <dbReference type="ARBA" id="ARBA00023136"/>
    </source>
</evidence>
<keyword evidence="20" id="KW-1185">Reference proteome</keyword>
<protein>
    <recommendedName>
        <fullName evidence="17">Polypeptide N-acetylgalactosaminyltransferase</fullName>
        <ecNumber evidence="17">2.4.1.-</ecNumber>
    </recommendedName>
    <alternativeName>
        <fullName evidence="17">Protein-UDP acetylgalactosaminyltransferase</fullName>
    </alternativeName>
</protein>
<keyword evidence="12 17" id="KW-0333">Golgi apparatus</keyword>
<sequence length="579" mass="65894">MSRILLRYVVPRRKENIINIVIVFLFLFGLYFYVNNKKESYAPPQIHPKNVELRGNKPGDRYIRPDYSQSRSGPGENGKAVMLSGEEKEAGEKDMKDWFMNVHASDKISLDRSIPDVRREECKRVQYDFNSLPDASVVIIFTDEAWTPLMRTVHSVVNRSPPEILREVILLDDNSQREELKEHLDEYVKKFDGLVTIIRSTVRLGLIRAKLLGGKHAKGEIVVFLDSHCEASTGWLEPIVARIQAKPTAVVCPIIDFIDARSMGYSGDPYATSVGGFSWALHFTWEGMPQTERNRRTSDTQEIRSPTMAGGLLAANRKYFFDIGGYDPEMDIWGGENLEISFRVWMCGGSIEFIPCSHVGHIFRAGHPYNMTGRGGNKDVHGTNSKRLAEVWMDDYKRLYYLHRPDLKTKDVGDLSERHSLREKLQCKPFKWYLDNIIPGKFVLDEDVISYGIAFTRVDGVEMCLDTLQRDEKMGQMLGVYHCQSGGSSAQVFSFSKERHLRRENNCARVEKGFREEAGRVRMQGCSISPQTWTLKGSQLINDATGLCLSTRELKAGDDVVVVNCDSASAHQLWTFKRP</sequence>
<feature type="region of interest" description="Disordered" evidence="18">
    <location>
        <begin position="52"/>
        <end position="86"/>
    </location>
</feature>
<reference evidence="21" key="1">
    <citation type="submission" date="2024-02" db="UniProtKB">
        <authorList>
            <consortium name="WormBaseParasite"/>
        </authorList>
    </citation>
    <scope>IDENTIFICATION</scope>
</reference>
<dbReference type="GO" id="GO:0030246">
    <property type="term" value="F:carbohydrate binding"/>
    <property type="evidence" value="ECO:0007669"/>
    <property type="project" value="UniProtKB-KW"/>
</dbReference>
<evidence type="ECO:0000256" key="6">
    <source>
        <dbReference type="ARBA" id="ARBA00022679"/>
    </source>
</evidence>
<proteinExistence type="inferred from homology"/>
<keyword evidence="15" id="KW-0325">Glycoprotein</keyword>
<dbReference type="PANTHER" id="PTHR11675">
    <property type="entry name" value="N-ACETYLGALACTOSAMINYLTRANSFERASE"/>
    <property type="match status" value="1"/>
</dbReference>
<evidence type="ECO:0000256" key="17">
    <source>
        <dbReference type="RuleBase" id="RU361242"/>
    </source>
</evidence>
<dbReference type="GO" id="GO:0000139">
    <property type="term" value="C:Golgi membrane"/>
    <property type="evidence" value="ECO:0007669"/>
    <property type="project" value="UniProtKB-SubCell"/>
</dbReference>
<evidence type="ECO:0000313" key="21">
    <source>
        <dbReference type="WBParaSite" id="MBELARI_LOCUS10797"/>
    </source>
</evidence>
<evidence type="ECO:0000256" key="9">
    <source>
        <dbReference type="ARBA" id="ARBA00022734"/>
    </source>
</evidence>
<keyword evidence="5 17" id="KW-0328">Glycosyltransferase</keyword>
<dbReference type="InterPro" id="IPR035992">
    <property type="entry name" value="Ricin_B-like_lectins"/>
</dbReference>
<evidence type="ECO:0000256" key="12">
    <source>
        <dbReference type="ARBA" id="ARBA00023034"/>
    </source>
</evidence>
<keyword evidence="13 17" id="KW-0472">Membrane</keyword>
<dbReference type="FunFam" id="3.90.550.10:FF:000021">
    <property type="entry name" value="Polypeptide N-acetylgalactosaminyltransferase"/>
    <property type="match status" value="1"/>
</dbReference>
<accession>A0AAF3EA70</accession>
<evidence type="ECO:0000256" key="15">
    <source>
        <dbReference type="ARBA" id="ARBA00023180"/>
    </source>
</evidence>
<dbReference type="EC" id="2.4.1.-" evidence="17"/>
<keyword evidence="16 17" id="KW-0464">Manganese</keyword>